<dbReference type="EMBL" id="JAZHOU010000003">
    <property type="protein sequence ID" value="MEF3079476.1"/>
    <property type="molecule type" value="Genomic_DNA"/>
</dbReference>
<dbReference type="RefSeq" id="WP_331810234.1">
    <property type="nucleotide sequence ID" value="NZ_JAZHOU010000003.1"/>
</dbReference>
<accession>A0ABU7W8I3</accession>
<comment type="caution">
    <text evidence="1">The sequence shown here is derived from an EMBL/GenBank/DDBJ whole genome shotgun (WGS) entry which is preliminary data.</text>
</comment>
<name>A0ABU7W8I3_9FLAO</name>
<organism evidence="1 2">
    <name type="scientific">Winogradskyella poriferorum</name>
    <dbReference type="NCBI Taxonomy" id="307627"/>
    <lineage>
        <taxon>Bacteria</taxon>
        <taxon>Pseudomonadati</taxon>
        <taxon>Bacteroidota</taxon>
        <taxon>Flavobacteriia</taxon>
        <taxon>Flavobacteriales</taxon>
        <taxon>Flavobacteriaceae</taxon>
        <taxon>Winogradskyella</taxon>
    </lineage>
</organism>
<dbReference type="Proteomes" id="UP001356704">
    <property type="component" value="Unassembled WGS sequence"/>
</dbReference>
<sequence>MIETNASPSEQSSPFYDTNKKFCLTFEKFIKEHEGFSEGKYNAWSYSVIGKIGTTREWVLKYKKSTFTSGNLLFSNKTQSLFVSSIWKTHGLENERFVIRKKKIKDLFFKIFNSKFKALDNFNKYTLISKNKSKSISDLATILRPLLISGEVYHISNNNKELFIELRTDKHYFDIFKKLSDSNITD</sequence>
<gene>
    <name evidence="1" type="ORF">V1468_10695</name>
</gene>
<proteinExistence type="predicted"/>
<evidence type="ECO:0000313" key="1">
    <source>
        <dbReference type="EMBL" id="MEF3079476.1"/>
    </source>
</evidence>
<evidence type="ECO:0008006" key="3">
    <source>
        <dbReference type="Google" id="ProtNLM"/>
    </source>
</evidence>
<protein>
    <recommendedName>
        <fullName evidence="3">Homing endonuclease LAGLIDADG domain-containing protein</fullName>
    </recommendedName>
</protein>
<evidence type="ECO:0000313" key="2">
    <source>
        <dbReference type="Proteomes" id="UP001356704"/>
    </source>
</evidence>
<reference evidence="1 2" key="1">
    <citation type="submission" date="2024-02" db="EMBL/GenBank/DDBJ databases">
        <title>Winogradskyella poriferorum JCM 12885.</title>
        <authorList>
            <person name="Zhang D.-F."/>
            <person name="Fu Z.-Y."/>
        </authorList>
    </citation>
    <scope>NUCLEOTIDE SEQUENCE [LARGE SCALE GENOMIC DNA]</scope>
    <source>
        <strain evidence="1 2">JCM 12885</strain>
    </source>
</reference>
<keyword evidence="2" id="KW-1185">Reference proteome</keyword>